<reference evidence="2" key="1">
    <citation type="journal article" date="2024" name="Front. Bioeng. Biotechnol.">
        <title>Genome-scale model development and genomic sequencing of the oleaginous clade Lipomyces.</title>
        <authorList>
            <person name="Czajka J.J."/>
            <person name="Han Y."/>
            <person name="Kim J."/>
            <person name="Mondo S.J."/>
            <person name="Hofstad B.A."/>
            <person name="Robles A."/>
            <person name="Haridas S."/>
            <person name="Riley R."/>
            <person name="LaButti K."/>
            <person name="Pangilinan J."/>
            <person name="Andreopoulos W."/>
            <person name="Lipzen A."/>
            <person name="Yan J."/>
            <person name="Wang M."/>
            <person name="Ng V."/>
            <person name="Grigoriev I.V."/>
            <person name="Spatafora J.W."/>
            <person name="Magnuson J.K."/>
            <person name="Baker S.E."/>
            <person name="Pomraning K.R."/>
        </authorList>
    </citation>
    <scope>NUCLEOTIDE SEQUENCE [LARGE SCALE GENOMIC DNA]</scope>
    <source>
        <strain evidence="2">CBS 10300</strain>
    </source>
</reference>
<gene>
    <name evidence="1" type="ORF">V1517DRAFT_321747</name>
</gene>
<evidence type="ECO:0000313" key="2">
    <source>
        <dbReference type="Proteomes" id="UP001489719"/>
    </source>
</evidence>
<organism evidence="1 2">
    <name type="scientific">Lipomyces orientalis</name>
    <dbReference type="NCBI Taxonomy" id="1233043"/>
    <lineage>
        <taxon>Eukaryota</taxon>
        <taxon>Fungi</taxon>
        <taxon>Dikarya</taxon>
        <taxon>Ascomycota</taxon>
        <taxon>Saccharomycotina</taxon>
        <taxon>Lipomycetes</taxon>
        <taxon>Lipomycetales</taxon>
        <taxon>Lipomycetaceae</taxon>
        <taxon>Lipomyces</taxon>
    </lineage>
</organism>
<evidence type="ECO:0000313" key="1">
    <source>
        <dbReference type="EMBL" id="KAK9322925.1"/>
    </source>
</evidence>
<proteinExistence type="predicted"/>
<name>A0ACC3TNZ7_9ASCO</name>
<comment type="caution">
    <text evidence="1">The sequence shown here is derived from an EMBL/GenBank/DDBJ whole genome shotgun (WGS) entry which is preliminary data.</text>
</comment>
<keyword evidence="2" id="KW-1185">Reference proteome</keyword>
<sequence>MMEKPPQAPVAPSPASVGANLIPPRSPSSPNTTRGRARSSSIADLLATPPPVKPDPAGRPPVAEDWQTVKLGSLVQNDKLVSITGDIAVEAAYDKLIQHNFTSLPVLITPGIDVTQAESFDYSDISALLLLVMGHLKPQSGSVVPDELEEMVHKARAGFDVPVSFVLGLSPKDPFLTLQESETVLTAVEYFGRGVHRLLVTDDAEREVKGLLSQRRLVRYLWDNARRFPSLEPLFQMSLQELGIGSNSVISIAGDKLVIEALEKMHNESVSSLAVVDSDRNLLGNISIVDVKHLTKSTSAHLLQATCLQFLTVILTDRGLENGGKDSYPVFHVTPLSTLAHTIAKLVATKSHRMWIVQPPNHQTFSPPSTPSSGTPTPAPASLPTSPHSQQQSPASPSLMPVSPPTQYSASRGLGGKLTGVISLTDILSLLAKSAGKGDVDPSEARRQRRRSSSSSVRSFTLDSNTVAAAARRSISIERSPYVARGSIDRGSRR</sequence>
<accession>A0ACC3TNZ7</accession>
<dbReference type="EMBL" id="MU970068">
    <property type="protein sequence ID" value="KAK9322925.1"/>
    <property type="molecule type" value="Genomic_DNA"/>
</dbReference>
<dbReference type="Proteomes" id="UP001489719">
    <property type="component" value="Unassembled WGS sequence"/>
</dbReference>
<protein>
    <submittedName>
        <fullName evidence="1">Uncharacterized protein</fullName>
    </submittedName>
</protein>